<comment type="subcellular location">
    <subcellularLocation>
        <location evidence="1">Nucleus</location>
    </subcellularLocation>
</comment>
<keyword evidence="6" id="KW-0539">Nucleus</keyword>
<name>A0AAJ0BAR8_9PEZI</name>
<evidence type="ECO:0000256" key="4">
    <source>
        <dbReference type="ARBA" id="ARBA00023125"/>
    </source>
</evidence>
<dbReference type="GO" id="GO:0003677">
    <property type="term" value="F:DNA binding"/>
    <property type="evidence" value="ECO:0007669"/>
    <property type="project" value="UniProtKB-KW"/>
</dbReference>
<dbReference type="PANTHER" id="PTHR28680">
    <property type="entry name" value="CENTROMERE PROTEIN X"/>
    <property type="match status" value="1"/>
</dbReference>
<sequence>MPPKKSTTATPSSTRGRGSGGSARSRGGRASNSRSTPSNNRQVVTIDSDSPGGQDADRTASDEDENMDSDEEEPAKSIPPELITRLLHEFFEKDGTRITKDANEAATKYIDVFVREAIARAAVEKESGFLEVRF</sequence>
<dbReference type="InterPro" id="IPR018552">
    <property type="entry name" value="CENP-X"/>
</dbReference>
<keyword evidence="4" id="KW-0238">DNA-binding</keyword>
<evidence type="ECO:0000256" key="3">
    <source>
        <dbReference type="ARBA" id="ARBA00022763"/>
    </source>
</evidence>
<feature type="region of interest" description="Disordered" evidence="7">
    <location>
        <begin position="1"/>
        <end position="80"/>
    </location>
</feature>
<feature type="compositionally biased region" description="Acidic residues" evidence="7">
    <location>
        <begin position="62"/>
        <end position="73"/>
    </location>
</feature>
<dbReference type="InterPro" id="IPR009072">
    <property type="entry name" value="Histone-fold"/>
</dbReference>
<evidence type="ECO:0000256" key="7">
    <source>
        <dbReference type="SAM" id="MobiDB-lite"/>
    </source>
</evidence>
<evidence type="ECO:0000313" key="9">
    <source>
        <dbReference type="Proteomes" id="UP001239445"/>
    </source>
</evidence>
<dbReference type="Gene3D" id="1.10.20.10">
    <property type="entry name" value="Histone, subunit A"/>
    <property type="match status" value="1"/>
</dbReference>
<dbReference type="GO" id="GO:0046982">
    <property type="term" value="F:protein heterodimerization activity"/>
    <property type="evidence" value="ECO:0007669"/>
    <property type="project" value="InterPro"/>
</dbReference>
<evidence type="ECO:0000256" key="6">
    <source>
        <dbReference type="ARBA" id="ARBA00023242"/>
    </source>
</evidence>
<dbReference type="GO" id="GO:0000712">
    <property type="term" value="P:resolution of meiotic recombination intermediates"/>
    <property type="evidence" value="ECO:0007669"/>
    <property type="project" value="TreeGrafter"/>
</dbReference>
<accession>A0AAJ0BAR8</accession>
<dbReference type="AlphaFoldDB" id="A0AAJ0BAR8"/>
<reference evidence="8" key="1">
    <citation type="submission" date="2023-06" db="EMBL/GenBank/DDBJ databases">
        <title>Genome-scale phylogeny and comparative genomics of the fungal order Sordariales.</title>
        <authorList>
            <consortium name="Lawrence Berkeley National Laboratory"/>
            <person name="Hensen N."/>
            <person name="Bonometti L."/>
            <person name="Westerberg I."/>
            <person name="Brannstrom I.O."/>
            <person name="Guillou S."/>
            <person name="Cros-Aarteil S."/>
            <person name="Calhoun S."/>
            <person name="Haridas S."/>
            <person name="Kuo A."/>
            <person name="Mondo S."/>
            <person name="Pangilinan J."/>
            <person name="Riley R."/>
            <person name="Labutti K."/>
            <person name="Andreopoulos B."/>
            <person name="Lipzen A."/>
            <person name="Chen C."/>
            <person name="Yanf M."/>
            <person name="Daum C."/>
            <person name="Ng V."/>
            <person name="Clum A."/>
            <person name="Steindorff A."/>
            <person name="Ohm R."/>
            <person name="Martin F."/>
            <person name="Silar P."/>
            <person name="Natvig D."/>
            <person name="Lalanne C."/>
            <person name="Gautier V."/>
            <person name="Ament-Velasquez S.L."/>
            <person name="Kruys A."/>
            <person name="Hutchinson M.I."/>
            <person name="Powell A.J."/>
            <person name="Barry K."/>
            <person name="Miller A.N."/>
            <person name="Grigoriev I.V."/>
            <person name="Debuchy R."/>
            <person name="Gladieux P."/>
            <person name="Thoren M.H."/>
            <person name="Johannesson H."/>
        </authorList>
    </citation>
    <scope>NUCLEOTIDE SEQUENCE</scope>
    <source>
        <strain evidence="8">PSN4</strain>
    </source>
</reference>
<keyword evidence="5" id="KW-0234">DNA repair</keyword>
<evidence type="ECO:0000256" key="2">
    <source>
        <dbReference type="ARBA" id="ARBA00009359"/>
    </source>
</evidence>
<protein>
    <submittedName>
        <fullName evidence="8">Centromere X protein</fullName>
    </submittedName>
</protein>
<evidence type="ECO:0000313" key="8">
    <source>
        <dbReference type="EMBL" id="KAK1754405.1"/>
    </source>
</evidence>
<dbReference type="CDD" id="cd22921">
    <property type="entry name" value="HFD_CENP-X"/>
    <property type="match status" value="1"/>
</dbReference>
<organism evidence="8 9">
    <name type="scientific">Echria macrotheca</name>
    <dbReference type="NCBI Taxonomy" id="438768"/>
    <lineage>
        <taxon>Eukaryota</taxon>
        <taxon>Fungi</taxon>
        <taxon>Dikarya</taxon>
        <taxon>Ascomycota</taxon>
        <taxon>Pezizomycotina</taxon>
        <taxon>Sordariomycetes</taxon>
        <taxon>Sordariomycetidae</taxon>
        <taxon>Sordariales</taxon>
        <taxon>Schizotheciaceae</taxon>
        <taxon>Echria</taxon>
    </lineage>
</organism>
<gene>
    <name evidence="8" type="ORF">QBC47DRAFT_383833</name>
</gene>
<feature type="compositionally biased region" description="Polar residues" evidence="7">
    <location>
        <begin position="37"/>
        <end position="48"/>
    </location>
</feature>
<dbReference type="GO" id="GO:0051382">
    <property type="term" value="P:kinetochore assembly"/>
    <property type="evidence" value="ECO:0007669"/>
    <property type="project" value="InterPro"/>
</dbReference>
<comment type="similarity">
    <text evidence="2">Belongs to the CENP-X/MHF2 family.</text>
</comment>
<evidence type="ECO:0000256" key="5">
    <source>
        <dbReference type="ARBA" id="ARBA00023204"/>
    </source>
</evidence>
<evidence type="ECO:0000256" key="1">
    <source>
        <dbReference type="ARBA" id="ARBA00004123"/>
    </source>
</evidence>
<dbReference type="GO" id="GO:0071821">
    <property type="term" value="C:FANCM-MHF complex"/>
    <property type="evidence" value="ECO:0007669"/>
    <property type="project" value="TreeGrafter"/>
</dbReference>
<dbReference type="Pfam" id="PF09415">
    <property type="entry name" value="CENP-X"/>
    <property type="match status" value="1"/>
</dbReference>
<dbReference type="GO" id="GO:0006281">
    <property type="term" value="P:DNA repair"/>
    <property type="evidence" value="ECO:0007669"/>
    <property type="project" value="UniProtKB-KW"/>
</dbReference>
<dbReference type="PANTHER" id="PTHR28680:SF1">
    <property type="entry name" value="CENTROMERE PROTEIN X"/>
    <property type="match status" value="1"/>
</dbReference>
<feature type="compositionally biased region" description="Low complexity" evidence="7">
    <location>
        <begin position="1"/>
        <end position="36"/>
    </location>
</feature>
<proteinExistence type="inferred from homology"/>
<keyword evidence="3" id="KW-0227">DNA damage</keyword>
<dbReference type="Proteomes" id="UP001239445">
    <property type="component" value="Unassembled WGS sequence"/>
</dbReference>
<comment type="caution">
    <text evidence="8">The sequence shown here is derived from an EMBL/GenBank/DDBJ whole genome shotgun (WGS) entry which is preliminary data.</text>
</comment>
<dbReference type="GO" id="GO:0031297">
    <property type="term" value="P:replication fork processing"/>
    <property type="evidence" value="ECO:0007669"/>
    <property type="project" value="TreeGrafter"/>
</dbReference>
<dbReference type="EMBL" id="MU839835">
    <property type="protein sequence ID" value="KAK1754405.1"/>
    <property type="molecule type" value="Genomic_DNA"/>
</dbReference>
<keyword evidence="9" id="KW-1185">Reference proteome</keyword>